<evidence type="ECO:0000313" key="2">
    <source>
        <dbReference type="Proteomes" id="UP000299102"/>
    </source>
</evidence>
<gene>
    <name evidence="1" type="ORF">EVAR_60983_1</name>
</gene>
<accession>A0A4C1XSJ3</accession>
<dbReference type="AlphaFoldDB" id="A0A4C1XSJ3"/>
<dbReference type="EMBL" id="BGZK01000971">
    <property type="protein sequence ID" value="GBP66926.1"/>
    <property type="molecule type" value="Genomic_DNA"/>
</dbReference>
<comment type="caution">
    <text evidence="1">The sequence shown here is derived from an EMBL/GenBank/DDBJ whole genome shotgun (WGS) entry which is preliminary data.</text>
</comment>
<sequence length="133" mass="15101">MVTAVHGHSQSQRSHQYVADLLGGNRISNRWIGSMKGRDWERAARTLEHWTKLNSARWYFTFVFFRSLSTYMCPHQQSAIPLRTNRKGGCAPPAPARAAAGRRVTESTSISILIRFVPDAPFRACRTRIPFVV</sequence>
<dbReference type="Proteomes" id="UP000299102">
    <property type="component" value="Unassembled WGS sequence"/>
</dbReference>
<keyword evidence="2" id="KW-1185">Reference proteome</keyword>
<proteinExistence type="predicted"/>
<name>A0A4C1XSJ3_EUMVA</name>
<organism evidence="1 2">
    <name type="scientific">Eumeta variegata</name>
    <name type="common">Bagworm moth</name>
    <name type="synonym">Eumeta japonica</name>
    <dbReference type="NCBI Taxonomy" id="151549"/>
    <lineage>
        <taxon>Eukaryota</taxon>
        <taxon>Metazoa</taxon>
        <taxon>Ecdysozoa</taxon>
        <taxon>Arthropoda</taxon>
        <taxon>Hexapoda</taxon>
        <taxon>Insecta</taxon>
        <taxon>Pterygota</taxon>
        <taxon>Neoptera</taxon>
        <taxon>Endopterygota</taxon>
        <taxon>Lepidoptera</taxon>
        <taxon>Glossata</taxon>
        <taxon>Ditrysia</taxon>
        <taxon>Tineoidea</taxon>
        <taxon>Psychidae</taxon>
        <taxon>Oiketicinae</taxon>
        <taxon>Eumeta</taxon>
    </lineage>
</organism>
<reference evidence="1 2" key="1">
    <citation type="journal article" date="2019" name="Commun. Biol.">
        <title>The bagworm genome reveals a unique fibroin gene that provides high tensile strength.</title>
        <authorList>
            <person name="Kono N."/>
            <person name="Nakamura H."/>
            <person name="Ohtoshi R."/>
            <person name="Tomita M."/>
            <person name="Numata K."/>
            <person name="Arakawa K."/>
        </authorList>
    </citation>
    <scope>NUCLEOTIDE SEQUENCE [LARGE SCALE GENOMIC DNA]</scope>
</reference>
<protein>
    <submittedName>
        <fullName evidence="1">Uncharacterized protein</fullName>
    </submittedName>
</protein>
<evidence type="ECO:0000313" key="1">
    <source>
        <dbReference type="EMBL" id="GBP66926.1"/>
    </source>
</evidence>